<sequence length="448" mass="49100">MGYGDSMQWTEVRYGRRGRRFREGGGYAGSGDRLRTGSRGMDSAFPVGWRRGPIANIMSNPPVPPRDFSTAARSVRPPRGDGFRPRSYADVVRQAAPRQFRDRSFLHNDNVLPTARRRDVRGTRQQQTPPTDPLFSGQVPHQQRDKGIWLMYGTSGRAGRVLQNGSVLPESQARFLEEVVELSSEPASSVVRDGPPSCSQQGTRSVPSGPGQEPQVLLSTAAADGGATPTEGQGDLVDVRDKREGRRVLQNGSVLPESQARFLEEVVELSSEPASSVVRDGPPSCSQQGTRSVPSGPGQEPQVLLSTAAADGGATPTEGQGDLVDVRDKREGRRVLQNGWCFRSPRPGSWRKWWSFLLSPPLLWCVTDLLRVVSREPGLFRLARDKNHRYFFPQLLLTEVRPESRVGGRHRLEGGFGGYDDRPSAGDATDWGCARGGVGFPWSDSTLS</sequence>
<evidence type="ECO:0000313" key="2">
    <source>
        <dbReference type="EMBL" id="KAK2840506.1"/>
    </source>
</evidence>
<name>A0AA88MLV5_CHASR</name>
<feature type="region of interest" description="Disordered" evidence="1">
    <location>
        <begin position="116"/>
        <end position="140"/>
    </location>
</feature>
<dbReference type="Proteomes" id="UP001187415">
    <property type="component" value="Unassembled WGS sequence"/>
</dbReference>
<dbReference type="AlphaFoldDB" id="A0AA88MLV5"/>
<feature type="region of interest" description="Disordered" evidence="1">
    <location>
        <begin position="223"/>
        <end position="242"/>
    </location>
</feature>
<feature type="region of interest" description="Disordered" evidence="1">
    <location>
        <begin position="271"/>
        <end position="301"/>
    </location>
</feature>
<protein>
    <submittedName>
        <fullName evidence="2">Uncharacterized protein</fullName>
    </submittedName>
</protein>
<accession>A0AA88MLV5</accession>
<reference evidence="2" key="1">
    <citation type="submission" date="2023-07" db="EMBL/GenBank/DDBJ databases">
        <title>Chromosome-level Genome Assembly of Striped Snakehead (Channa striata).</title>
        <authorList>
            <person name="Liu H."/>
        </authorList>
    </citation>
    <scope>NUCLEOTIDE SEQUENCE</scope>
    <source>
        <strain evidence="2">Gz</strain>
        <tissue evidence="2">Muscle</tissue>
    </source>
</reference>
<comment type="caution">
    <text evidence="2">The sequence shown here is derived from an EMBL/GenBank/DDBJ whole genome shotgun (WGS) entry which is preliminary data.</text>
</comment>
<organism evidence="2 3">
    <name type="scientific">Channa striata</name>
    <name type="common">Snakehead murrel</name>
    <name type="synonym">Ophicephalus striatus</name>
    <dbReference type="NCBI Taxonomy" id="64152"/>
    <lineage>
        <taxon>Eukaryota</taxon>
        <taxon>Metazoa</taxon>
        <taxon>Chordata</taxon>
        <taxon>Craniata</taxon>
        <taxon>Vertebrata</taxon>
        <taxon>Euteleostomi</taxon>
        <taxon>Actinopterygii</taxon>
        <taxon>Neopterygii</taxon>
        <taxon>Teleostei</taxon>
        <taxon>Neoteleostei</taxon>
        <taxon>Acanthomorphata</taxon>
        <taxon>Anabantaria</taxon>
        <taxon>Anabantiformes</taxon>
        <taxon>Channoidei</taxon>
        <taxon>Channidae</taxon>
        <taxon>Channa</taxon>
    </lineage>
</organism>
<evidence type="ECO:0000256" key="1">
    <source>
        <dbReference type="SAM" id="MobiDB-lite"/>
    </source>
</evidence>
<keyword evidence="3" id="KW-1185">Reference proteome</keyword>
<feature type="compositionally biased region" description="Polar residues" evidence="1">
    <location>
        <begin position="197"/>
        <end position="206"/>
    </location>
</feature>
<gene>
    <name evidence="2" type="ORF">Q5P01_014246</name>
</gene>
<feature type="region of interest" description="Disordered" evidence="1">
    <location>
        <begin position="56"/>
        <end position="85"/>
    </location>
</feature>
<proteinExistence type="predicted"/>
<dbReference type="EMBL" id="JAUPFM010000010">
    <property type="protein sequence ID" value="KAK2840506.1"/>
    <property type="molecule type" value="Genomic_DNA"/>
</dbReference>
<feature type="region of interest" description="Disordered" evidence="1">
    <location>
        <begin position="184"/>
        <end position="214"/>
    </location>
</feature>
<evidence type="ECO:0000313" key="3">
    <source>
        <dbReference type="Proteomes" id="UP001187415"/>
    </source>
</evidence>
<feature type="compositionally biased region" description="Polar residues" evidence="1">
    <location>
        <begin position="284"/>
        <end position="293"/>
    </location>
</feature>